<evidence type="ECO:0000259" key="3">
    <source>
        <dbReference type="SMART" id="SM00822"/>
    </source>
</evidence>
<accession>A0AAW7MH83</accession>
<dbReference type="Gene3D" id="3.40.50.720">
    <property type="entry name" value="NAD(P)-binding Rossmann-like Domain"/>
    <property type="match status" value="1"/>
</dbReference>
<dbReference type="PRINTS" id="PR00081">
    <property type="entry name" value="GDHRDH"/>
</dbReference>
<dbReference type="EMBL" id="QAID01000024">
    <property type="protein sequence ID" value="MDN4576730.1"/>
    <property type="molecule type" value="Genomic_DNA"/>
</dbReference>
<protein>
    <submittedName>
        <fullName evidence="4">KR domain-containing protein</fullName>
    </submittedName>
</protein>
<dbReference type="FunFam" id="3.40.50.720:FF:000084">
    <property type="entry name" value="Short-chain dehydrogenase reductase"/>
    <property type="match status" value="1"/>
</dbReference>
<dbReference type="Pfam" id="PF13561">
    <property type="entry name" value="adh_short_C2"/>
    <property type="match status" value="1"/>
</dbReference>
<name>A0AAW7MH83_9BURK</name>
<evidence type="ECO:0000313" key="6">
    <source>
        <dbReference type="Proteomes" id="UP001172788"/>
    </source>
</evidence>
<gene>
    <name evidence="4" type="ORF">DBA34_02150</name>
    <name evidence="5" type="ORF">DBB29_01115</name>
</gene>
<evidence type="ECO:0000313" key="4">
    <source>
        <dbReference type="EMBL" id="MDN4572074.1"/>
    </source>
</evidence>
<dbReference type="GeneID" id="47015788"/>
<dbReference type="PROSITE" id="PS00061">
    <property type="entry name" value="ADH_SHORT"/>
    <property type="match status" value="1"/>
</dbReference>
<dbReference type="RefSeq" id="WP_039375737.1">
    <property type="nucleotide sequence ID" value="NZ_QAIC01000025.1"/>
</dbReference>
<sequence length="263" mass="27360">MQRRFEGKVALVTGAGRGMGRAVSLALASEGASVVVSARTARHGDAVVAEIRALGSQALRVGGDISDREAVQATFDAAAQAHARLDIVVHCAADAAHGRVVGMPDETYDYLIKSNIYAPFWIAKAAAPLLANAPDKGRMIFISSAMANRTFVPGLIPYAASKAYLNAFARGLAVELGGQNILVNVIEPGLIASDRLKQKFNDAQINAMSAGYPVPRAGTPDEIAAAALFLASSDARYITGAALLVDGGVSMVPLTGLPENMSR</sequence>
<dbReference type="GO" id="GO:0016491">
    <property type="term" value="F:oxidoreductase activity"/>
    <property type="evidence" value="ECO:0007669"/>
    <property type="project" value="UniProtKB-KW"/>
</dbReference>
<evidence type="ECO:0000256" key="1">
    <source>
        <dbReference type="ARBA" id="ARBA00006484"/>
    </source>
</evidence>
<dbReference type="PANTHER" id="PTHR43639:SF1">
    <property type="entry name" value="SHORT-CHAIN DEHYDROGENASE_REDUCTASE FAMILY PROTEIN"/>
    <property type="match status" value="1"/>
</dbReference>
<dbReference type="Proteomes" id="UP001172788">
    <property type="component" value="Unassembled WGS sequence"/>
</dbReference>
<dbReference type="InterPro" id="IPR036291">
    <property type="entry name" value="NAD(P)-bd_dom_sf"/>
</dbReference>
<keyword evidence="2" id="KW-0560">Oxidoreductase</keyword>
<evidence type="ECO:0000313" key="5">
    <source>
        <dbReference type="EMBL" id="MDN4576730.1"/>
    </source>
</evidence>
<feature type="domain" description="Ketoreductase" evidence="3">
    <location>
        <begin position="8"/>
        <end position="189"/>
    </location>
</feature>
<dbReference type="CDD" id="cd05233">
    <property type="entry name" value="SDR_c"/>
    <property type="match status" value="1"/>
</dbReference>
<dbReference type="EMBL" id="QAIC01000025">
    <property type="protein sequence ID" value="MDN4572074.1"/>
    <property type="molecule type" value="Genomic_DNA"/>
</dbReference>
<dbReference type="SMART" id="SM00822">
    <property type="entry name" value="PKS_KR"/>
    <property type="match status" value="1"/>
</dbReference>
<dbReference type="InterPro" id="IPR020904">
    <property type="entry name" value="Sc_DH/Rdtase_CS"/>
</dbReference>
<proteinExistence type="inferred from homology"/>
<comment type="similarity">
    <text evidence="1">Belongs to the short-chain dehydrogenases/reductases (SDR) family.</text>
</comment>
<dbReference type="AlphaFoldDB" id="A0AAW7MH83"/>
<reference evidence="4" key="1">
    <citation type="submission" date="2018-04" db="EMBL/GenBank/DDBJ databases">
        <authorList>
            <person name="Jy Z."/>
        </authorList>
    </citation>
    <scope>NUCLEOTIDE SEQUENCE</scope>
    <source>
        <strain evidence="5">AS13</strain>
        <strain evidence="4">LA18</strain>
    </source>
</reference>
<dbReference type="InterPro" id="IPR002347">
    <property type="entry name" value="SDR_fam"/>
</dbReference>
<dbReference type="PANTHER" id="PTHR43639">
    <property type="entry name" value="OXIDOREDUCTASE, SHORT-CHAIN DEHYDROGENASE/REDUCTASE FAMILY (AFU_ORTHOLOGUE AFUA_5G02870)"/>
    <property type="match status" value="1"/>
</dbReference>
<dbReference type="SUPFAM" id="SSF51735">
    <property type="entry name" value="NAD(P)-binding Rossmann-fold domains"/>
    <property type="match status" value="1"/>
</dbReference>
<comment type="caution">
    <text evidence="4">The sequence shown here is derived from an EMBL/GenBank/DDBJ whole genome shotgun (WGS) entry which is preliminary data.</text>
</comment>
<evidence type="ECO:0000313" key="7">
    <source>
        <dbReference type="Proteomes" id="UP001172791"/>
    </source>
</evidence>
<dbReference type="InterPro" id="IPR057326">
    <property type="entry name" value="KR_dom"/>
</dbReference>
<organism evidence="4 7">
    <name type="scientific">Pandoraea cepalis</name>
    <dbReference type="NCBI Taxonomy" id="2508294"/>
    <lineage>
        <taxon>Bacteria</taxon>
        <taxon>Pseudomonadati</taxon>
        <taxon>Pseudomonadota</taxon>
        <taxon>Betaproteobacteria</taxon>
        <taxon>Burkholderiales</taxon>
        <taxon>Burkholderiaceae</taxon>
        <taxon>Pandoraea</taxon>
    </lineage>
</organism>
<dbReference type="Proteomes" id="UP001172791">
    <property type="component" value="Unassembled WGS sequence"/>
</dbReference>
<evidence type="ECO:0000256" key="2">
    <source>
        <dbReference type="ARBA" id="ARBA00023002"/>
    </source>
</evidence>
<keyword evidence="6" id="KW-1185">Reference proteome</keyword>